<proteinExistence type="predicted"/>
<evidence type="ECO:0000313" key="2">
    <source>
        <dbReference type="Proteomes" id="UP000051124"/>
    </source>
</evidence>
<protein>
    <submittedName>
        <fullName evidence="1">Uncharacterized protein</fullName>
    </submittedName>
</protein>
<dbReference type="EMBL" id="LIZT01000004">
    <property type="protein sequence ID" value="KPJ51241.1"/>
    <property type="molecule type" value="Genomic_DNA"/>
</dbReference>
<evidence type="ECO:0000313" key="1">
    <source>
        <dbReference type="EMBL" id="KPJ51241.1"/>
    </source>
</evidence>
<sequence>MPADYVNLTFCEPQKCFSTNHFVTPSIEPSPEDTSAHAISYNFVELRDKFVELWIKNCGEAGSVQRAQPLLACLAKNGEALTRRALPYIELHDAVSILIVYVHK</sequence>
<dbReference type="Proteomes" id="UP000051124">
    <property type="component" value="Unassembled WGS sequence"/>
</dbReference>
<accession>A0A0S7WMW4</accession>
<organism evidence="1 2">
    <name type="scientific">candidate division TA06 bacterium DG_26</name>
    <dbReference type="NCBI Taxonomy" id="1703771"/>
    <lineage>
        <taxon>Bacteria</taxon>
        <taxon>Bacteria division TA06</taxon>
    </lineage>
</organism>
<dbReference type="AlphaFoldDB" id="A0A0S7WMW4"/>
<comment type="caution">
    <text evidence="1">The sequence shown here is derived from an EMBL/GenBank/DDBJ whole genome shotgun (WGS) entry which is preliminary data.</text>
</comment>
<name>A0A0S7WMW4_UNCT6</name>
<reference evidence="1 2" key="1">
    <citation type="journal article" date="2015" name="Microbiome">
        <title>Genomic resolution of linkages in carbon, nitrogen, and sulfur cycling among widespread estuary sediment bacteria.</title>
        <authorList>
            <person name="Baker B.J."/>
            <person name="Lazar C.S."/>
            <person name="Teske A.P."/>
            <person name="Dick G.J."/>
        </authorList>
    </citation>
    <scope>NUCLEOTIDE SEQUENCE [LARGE SCALE GENOMIC DNA]</scope>
    <source>
        <strain evidence="1">DG_26</strain>
    </source>
</reference>
<gene>
    <name evidence="1" type="ORF">AMJ40_00610</name>
</gene>